<dbReference type="Pfam" id="PF13508">
    <property type="entry name" value="Acetyltransf_7"/>
    <property type="match status" value="1"/>
</dbReference>
<dbReference type="PROSITE" id="PS51186">
    <property type="entry name" value="GNAT"/>
    <property type="match status" value="1"/>
</dbReference>
<dbReference type="Gene3D" id="3.40.630.30">
    <property type="match status" value="1"/>
</dbReference>
<dbReference type="Proteomes" id="UP000184932">
    <property type="component" value="Unassembled WGS sequence"/>
</dbReference>
<dbReference type="InterPro" id="IPR016181">
    <property type="entry name" value="Acyl_CoA_acyltransferase"/>
</dbReference>
<evidence type="ECO:0000313" key="5">
    <source>
        <dbReference type="Proteomes" id="UP000184932"/>
    </source>
</evidence>
<feature type="domain" description="N-acetyltransferase" evidence="3">
    <location>
        <begin position="20"/>
        <end position="183"/>
    </location>
</feature>
<keyword evidence="4" id="KW-0689">Ribosomal protein</keyword>
<dbReference type="InterPro" id="IPR000182">
    <property type="entry name" value="GNAT_dom"/>
</dbReference>
<proteinExistence type="predicted"/>
<dbReference type="InterPro" id="IPR050832">
    <property type="entry name" value="Bact_Acetyltransf"/>
</dbReference>
<dbReference type="PANTHER" id="PTHR43877:SF1">
    <property type="entry name" value="ACETYLTRANSFERASE"/>
    <property type="match status" value="1"/>
</dbReference>
<evidence type="ECO:0000256" key="1">
    <source>
        <dbReference type="ARBA" id="ARBA00022679"/>
    </source>
</evidence>
<dbReference type="GO" id="GO:0005840">
    <property type="term" value="C:ribosome"/>
    <property type="evidence" value="ECO:0007669"/>
    <property type="project" value="UniProtKB-KW"/>
</dbReference>
<keyword evidence="4" id="KW-0687">Ribonucleoprotein</keyword>
<keyword evidence="2" id="KW-0012">Acyltransferase</keyword>
<evidence type="ECO:0000256" key="2">
    <source>
        <dbReference type="ARBA" id="ARBA00023315"/>
    </source>
</evidence>
<dbReference type="STRING" id="1217970.SAMN05444002_0725"/>
<accession>A0A1N6EG53</accession>
<sequence>MQTQISELPGRAPRPALPPFTIRPARMGDVARVGKLLADSYAYLLAPDYGPEELSAALPFITRPRASLLSCGTYYLADTGDGLLAAGGWTFHAPGGGATGPREVGHIRHVATAPHATRQGVGRALMEHAMFEAQMAGVRRLMCYSTRTARDFYAALGFRAQGEISVTLAPGLEFSAVQMCCDL</sequence>
<keyword evidence="5" id="KW-1185">Reference proteome</keyword>
<reference evidence="5" key="1">
    <citation type="submission" date="2016-11" db="EMBL/GenBank/DDBJ databases">
        <authorList>
            <person name="Varghese N."/>
            <person name="Submissions S."/>
        </authorList>
    </citation>
    <scope>NUCLEOTIDE SEQUENCE [LARGE SCALE GENOMIC DNA]</scope>
    <source>
        <strain evidence="5">DSM 29440</strain>
    </source>
</reference>
<evidence type="ECO:0000313" key="4">
    <source>
        <dbReference type="EMBL" id="SIN81877.1"/>
    </source>
</evidence>
<dbReference type="AlphaFoldDB" id="A0A1N6EG53"/>
<keyword evidence="1" id="KW-0808">Transferase</keyword>
<dbReference type="GO" id="GO:0016747">
    <property type="term" value="F:acyltransferase activity, transferring groups other than amino-acyl groups"/>
    <property type="evidence" value="ECO:0007669"/>
    <property type="project" value="InterPro"/>
</dbReference>
<dbReference type="RefSeq" id="WP_084192894.1">
    <property type="nucleotide sequence ID" value="NZ_FSRL01000001.1"/>
</dbReference>
<evidence type="ECO:0000259" key="3">
    <source>
        <dbReference type="PROSITE" id="PS51186"/>
    </source>
</evidence>
<gene>
    <name evidence="4" type="ORF">SAMN05444002_0725</name>
</gene>
<dbReference type="EMBL" id="FSRL01000001">
    <property type="protein sequence ID" value="SIN81877.1"/>
    <property type="molecule type" value="Genomic_DNA"/>
</dbReference>
<dbReference type="CDD" id="cd04301">
    <property type="entry name" value="NAT_SF"/>
    <property type="match status" value="1"/>
</dbReference>
<protein>
    <submittedName>
        <fullName evidence="4">Ribosomal protein S18 acetylase RimI</fullName>
    </submittedName>
</protein>
<dbReference type="SUPFAM" id="SSF55729">
    <property type="entry name" value="Acyl-CoA N-acyltransferases (Nat)"/>
    <property type="match status" value="1"/>
</dbReference>
<organism evidence="4 5">
    <name type="scientific">Vannielia litorea</name>
    <dbReference type="NCBI Taxonomy" id="1217970"/>
    <lineage>
        <taxon>Bacteria</taxon>
        <taxon>Pseudomonadati</taxon>
        <taxon>Pseudomonadota</taxon>
        <taxon>Alphaproteobacteria</taxon>
        <taxon>Rhodobacterales</taxon>
        <taxon>Paracoccaceae</taxon>
        <taxon>Vannielia</taxon>
    </lineage>
</organism>
<dbReference type="PANTHER" id="PTHR43877">
    <property type="entry name" value="AMINOALKYLPHOSPHONATE N-ACETYLTRANSFERASE-RELATED-RELATED"/>
    <property type="match status" value="1"/>
</dbReference>
<name>A0A1N6EG53_9RHOB</name>